<dbReference type="EMBL" id="BARW01000494">
    <property type="protein sequence ID" value="GAI65302.1"/>
    <property type="molecule type" value="Genomic_DNA"/>
</dbReference>
<protein>
    <submittedName>
        <fullName evidence="1">Uncharacterized protein</fullName>
    </submittedName>
</protein>
<evidence type="ECO:0000313" key="1">
    <source>
        <dbReference type="EMBL" id="GAI65302.1"/>
    </source>
</evidence>
<dbReference type="AlphaFoldDB" id="X1Q9Z3"/>
<proteinExistence type="predicted"/>
<accession>X1Q9Z3</accession>
<reference evidence="1" key="1">
    <citation type="journal article" date="2014" name="Front. Microbiol.">
        <title>High frequency of phylogenetically diverse reductive dehalogenase-homologous genes in deep subseafloor sedimentary metagenomes.</title>
        <authorList>
            <person name="Kawai M."/>
            <person name="Futagami T."/>
            <person name="Toyoda A."/>
            <person name="Takaki Y."/>
            <person name="Nishi S."/>
            <person name="Hori S."/>
            <person name="Arai W."/>
            <person name="Tsubouchi T."/>
            <person name="Morono Y."/>
            <person name="Uchiyama I."/>
            <person name="Ito T."/>
            <person name="Fujiyama A."/>
            <person name="Inagaki F."/>
            <person name="Takami H."/>
        </authorList>
    </citation>
    <scope>NUCLEOTIDE SEQUENCE</scope>
    <source>
        <strain evidence="1">Expedition CK06-06</strain>
    </source>
</reference>
<sequence>MKENCDGCVVQCLVENDEEVEFVPSIAQQLEDPSVIILIGKENDELAESARDVAALSNIV</sequence>
<comment type="caution">
    <text evidence="1">The sequence shown here is derived from an EMBL/GenBank/DDBJ whole genome shotgun (WGS) entry which is preliminary data.</text>
</comment>
<name>X1Q9Z3_9ZZZZ</name>
<gene>
    <name evidence="1" type="ORF">S12H4_02135</name>
</gene>
<organism evidence="1">
    <name type="scientific">marine sediment metagenome</name>
    <dbReference type="NCBI Taxonomy" id="412755"/>
    <lineage>
        <taxon>unclassified sequences</taxon>
        <taxon>metagenomes</taxon>
        <taxon>ecological metagenomes</taxon>
    </lineage>
</organism>